<dbReference type="AlphaFoldDB" id="A0A2K2FT92"/>
<evidence type="ECO:0000313" key="3">
    <source>
        <dbReference type="Proteomes" id="UP000236327"/>
    </source>
</evidence>
<keyword evidence="1" id="KW-0732">Signal</keyword>
<protein>
    <submittedName>
        <fullName evidence="2">Uncharacterized protein</fullName>
    </submittedName>
</protein>
<sequence length="118" mass="12209">MTIRFAAAMNGTMPAIAGVLCTGASLGAANDNRGTAVARIPRPNLRPVAQAPAVEIDAGIAEALMHFARHGLSAADQARMEAEAAHARGDVGARTRWLGICGHLDRRMAAALAKRLSA</sequence>
<organism evidence="2 3">
    <name type="scientific">Novosphingobium guangzhouense</name>
    <dbReference type="NCBI Taxonomy" id="1850347"/>
    <lineage>
        <taxon>Bacteria</taxon>
        <taxon>Pseudomonadati</taxon>
        <taxon>Pseudomonadota</taxon>
        <taxon>Alphaproteobacteria</taxon>
        <taxon>Sphingomonadales</taxon>
        <taxon>Sphingomonadaceae</taxon>
        <taxon>Novosphingobium</taxon>
    </lineage>
</organism>
<gene>
    <name evidence="2" type="ORF">A8V01_11105</name>
</gene>
<name>A0A2K2FT92_9SPHN</name>
<evidence type="ECO:0000313" key="2">
    <source>
        <dbReference type="EMBL" id="PNU01992.1"/>
    </source>
</evidence>
<reference evidence="2 3" key="1">
    <citation type="submission" date="2016-05" db="EMBL/GenBank/DDBJ databases">
        <title>Complete genome sequence of Novosphingobium guangzhouense SA925(T).</title>
        <authorList>
            <person name="Sha S."/>
        </authorList>
    </citation>
    <scope>NUCLEOTIDE SEQUENCE [LARGE SCALE GENOMIC DNA]</scope>
    <source>
        <strain evidence="2 3">SA925</strain>
    </source>
</reference>
<keyword evidence="3" id="KW-1185">Reference proteome</keyword>
<feature type="chain" id="PRO_5014459167" evidence="1">
    <location>
        <begin position="18"/>
        <end position="118"/>
    </location>
</feature>
<dbReference type="RefSeq" id="WP_103099235.1">
    <property type="nucleotide sequence ID" value="NZ_LYMM01000095.1"/>
</dbReference>
<accession>A0A2K2FT92</accession>
<proteinExistence type="predicted"/>
<dbReference type="OrthoDB" id="7510084at2"/>
<dbReference type="Proteomes" id="UP000236327">
    <property type="component" value="Unassembled WGS sequence"/>
</dbReference>
<comment type="caution">
    <text evidence="2">The sequence shown here is derived from an EMBL/GenBank/DDBJ whole genome shotgun (WGS) entry which is preliminary data.</text>
</comment>
<feature type="signal peptide" evidence="1">
    <location>
        <begin position="1"/>
        <end position="17"/>
    </location>
</feature>
<dbReference type="EMBL" id="LYMM01000095">
    <property type="protein sequence ID" value="PNU01992.1"/>
    <property type="molecule type" value="Genomic_DNA"/>
</dbReference>
<evidence type="ECO:0000256" key="1">
    <source>
        <dbReference type="SAM" id="SignalP"/>
    </source>
</evidence>